<keyword evidence="1" id="KW-0175">Coiled coil</keyword>
<gene>
    <name evidence="3" type="ORF">FCC1311_050242</name>
</gene>
<protein>
    <submittedName>
        <fullName evidence="3">Uncharacterized protein</fullName>
    </submittedName>
</protein>
<dbReference type="EMBL" id="BEYU01000049">
    <property type="protein sequence ID" value="GBG28803.1"/>
    <property type="molecule type" value="Genomic_DNA"/>
</dbReference>
<reference evidence="3 4" key="1">
    <citation type="submission" date="2017-12" db="EMBL/GenBank/DDBJ databases">
        <title>Sequencing, de novo assembly and annotation of complete genome of a new Thraustochytrid species, strain FCC1311.</title>
        <authorList>
            <person name="Sedici K."/>
            <person name="Godart F."/>
            <person name="Aiese Cigliano R."/>
            <person name="Sanseverino W."/>
            <person name="Barakat M."/>
            <person name="Ortet P."/>
            <person name="Marechal E."/>
            <person name="Cagnac O."/>
            <person name="Amato A."/>
        </authorList>
    </citation>
    <scope>NUCLEOTIDE SEQUENCE [LARGE SCALE GENOMIC DNA]</scope>
</reference>
<evidence type="ECO:0000313" key="4">
    <source>
        <dbReference type="Proteomes" id="UP000241890"/>
    </source>
</evidence>
<dbReference type="InParanoid" id="A0A2R5GJG6"/>
<feature type="region of interest" description="Disordered" evidence="2">
    <location>
        <begin position="136"/>
        <end position="159"/>
    </location>
</feature>
<evidence type="ECO:0000313" key="3">
    <source>
        <dbReference type="EMBL" id="GBG28803.1"/>
    </source>
</evidence>
<evidence type="ECO:0000256" key="2">
    <source>
        <dbReference type="SAM" id="MobiDB-lite"/>
    </source>
</evidence>
<feature type="coiled-coil region" evidence="1">
    <location>
        <begin position="169"/>
        <end position="224"/>
    </location>
</feature>
<feature type="region of interest" description="Disordered" evidence="2">
    <location>
        <begin position="558"/>
        <end position="578"/>
    </location>
</feature>
<name>A0A2R5GJG6_9STRA</name>
<comment type="caution">
    <text evidence="3">The sequence shown here is derived from an EMBL/GenBank/DDBJ whole genome shotgun (WGS) entry which is preliminary data.</text>
</comment>
<dbReference type="Proteomes" id="UP000241890">
    <property type="component" value="Unassembled WGS sequence"/>
</dbReference>
<proteinExistence type="predicted"/>
<feature type="coiled-coil region" evidence="1">
    <location>
        <begin position="635"/>
        <end position="669"/>
    </location>
</feature>
<sequence length="758" mass="83753">MRSIDVSLAELRRGRADFQEMRRAARSRAKRAAAPTEKKAPGRVFDVQNVQADQSKIVANKANAKNTTVTCNGKIISDRALLAEIAGIREMIAKLETRHEAQRPPPERTANAEDAHVLRTELQHIKEQMEQLRLASQPSQLVPEQPQAEEKATNPANDQSSFLLLTAKLRSIEEQEQKAKQSAQESLEQAQAARAQANLIELRNKELAQEVDDMKRQLQGVKLQGREEVERITAALSEARGKLTAREAEERGAQAALQSVRLQIAKLIPSVNKTHSKTPWRHMLSSAGKRARTPANENEAPARALGDLRGLLDTLRVAKASVRAKEAKVRKSQAQIATLGGQLISLEQVPLAPAPGPRLKELRKELRNARGSLVRVAESTLQQGAQLQEAIDRIRLLEESETSESESLAKTEKLRALSKTCKDTNEALARKLDALQATRRRNEARFEQEMANVSAAVARTKASASTKRSEAARLVSEQPGLEHRIATLYAEIEDAEAALRTSEERTASLSFRAESLARMNEHLGKDPCALLDILERKTTLAAADARAAQEETAEVKAQLSAATGRGESLRSSQQDVTREVRGLYDEAERLRAQLTELAEKATGMASSAAKDLAASDASGTQGNSESKLAWQLEERARLKDALSVLRERLRHTQAQESALQEETDELRAAAKRMGDQTRAHAEQLNDLETVASESDALRGRVVSLSREARESQLELGRLLDLETRHKAKFDAINARLAQLHKLVQNLQQRGYHRQGLQP</sequence>
<organism evidence="3 4">
    <name type="scientific">Hondaea fermentalgiana</name>
    <dbReference type="NCBI Taxonomy" id="2315210"/>
    <lineage>
        <taxon>Eukaryota</taxon>
        <taxon>Sar</taxon>
        <taxon>Stramenopiles</taxon>
        <taxon>Bigyra</taxon>
        <taxon>Labyrinthulomycetes</taxon>
        <taxon>Thraustochytrida</taxon>
        <taxon>Thraustochytriidae</taxon>
        <taxon>Hondaea</taxon>
    </lineage>
</organism>
<evidence type="ECO:0000256" key="1">
    <source>
        <dbReference type="SAM" id="Coils"/>
    </source>
</evidence>
<keyword evidence="4" id="KW-1185">Reference proteome</keyword>
<dbReference type="AlphaFoldDB" id="A0A2R5GJG6"/>
<accession>A0A2R5GJG6</accession>